<sequence length="223" mass="24948">MDNPFEILGIGPEADEEEIVQAYRQRVKQTHPDQGGSVDAFQQVKRAYEEIKNGDSVEKFALEYQRAKRAHEDGNVEDEETQVGTHIEYLNYEVLDDYGWGLHDDDLFENAAAADLSAEDYGEFIAPPNENVLKAAERSGQRWPFACRGGACANCAVVVVEGEMEMPSNHILSSEMMDEGVRLSCISAPKTDELKIVYNIKHLPGLDELRLPAQQVKKAYLGK</sequence>
<keyword evidence="5" id="KW-0249">Electron transport</keyword>
<dbReference type="CDD" id="cd06257">
    <property type="entry name" value="DnaJ"/>
    <property type="match status" value="1"/>
</dbReference>
<dbReference type="Proteomes" id="UP001596481">
    <property type="component" value="Unassembled WGS sequence"/>
</dbReference>
<dbReference type="SUPFAM" id="SSF54292">
    <property type="entry name" value="2Fe-2S ferredoxin-like"/>
    <property type="match status" value="1"/>
</dbReference>
<dbReference type="Pfam" id="PF00226">
    <property type="entry name" value="DnaJ"/>
    <property type="match status" value="1"/>
</dbReference>
<reference evidence="11 12" key="1">
    <citation type="journal article" date="2019" name="Int. J. Syst. Evol. Microbiol.">
        <title>The Global Catalogue of Microorganisms (GCM) 10K type strain sequencing project: providing services to taxonomists for standard genome sequencing and annotation.</title>
        <authorList>
            <consortium name="The Broad Institute Genomics Platform"/>
            <consortium name="The Broad Institute Genome Sequencing Center for Infectious Disease"/>
            <person name="Wu L."/>
            <person name="Ma J."/>
        </authorList>
    </citation>
    <scope>NUCLEOTIDE SEQUENCE [LARGE SCALE GENOMIC DNA]</scope>
    <source>
        <strain evidence="11 12">DSM 29988</strain>
    </source>
</reference>
<dbReference type="PANTHER" id="PTHR43112">
    <property type="entry name" value="FERREDOXIN"/>
    <property type="match status" value="1"/>
</dbReference>
<dbReference type="Gene3D" id="3.10.20.30">
    <property type="match status" value="1"/>
</dbReference>
<dbReference type="PROSITE" id="PS51085">
    <property type="entry name" value="2FE2S_FER_2"/>
    <property type="match status" value="1"/>
</dbReference>
<dbReference type="RefSeq" id="WP_390222359.1">
    <property type="nucleotide sequence ID" value="NZ_JBHTAA010000002.1"/>
</dbReference>
<feature type="domain" description="J" evidence="9">
    <location>
        <begin position="3"/>
        <end position="68"/>
    </location>
</feature>
<feature type="domain" description="2Fe-2S ferredoxin-type" evidence="10">
    <location>
        <begin position="112"/>
        <end position="202"/>
    </location>
</feature>
<dbReference type="PROSITE" id="PS50076">
    <property type="entry name" value="DNAJ_2"/>
    <property type="match status" value="1"/>
</dbReference>
<organism evidence="11 12">
    <name type="scientific">Haloferax namakaokahaiae</name>
    <dbReference type="NCBI Taxonomy" id="1748331"/>
    <lineage>
        <taxon>Archaea</taxon>
        <taxon>Methanobacteriati</taxon>
        <taxon>Methanobacteriota</taxon>
        <taxon>Stenosarchaea group</taxon>
        <taxon>Halobacteria</taxon>
        <taxon>Halobacteriales</taxon>
        <taxon>Haloferacaceae</taxon>
        <taxon>Haloferax</taxon>
    </lineage>
</organism>
<keyword evidence="2" id="KW-0813">Transport</keyword>
<evidence type="ECO:0000256" key="3">
    <source>
        <dbReference type="ARBA" id="ARBA00022714"/>
    </source>
</evidence>
<accession>A0ABD5ZD79</accession>
<dbReference type="CDD" id="cd00207">
    <property type="entry name" value="fer2"/>
    <property type="match status" value="1"/>
</dbReference>
<keyword evidence="6" id="KW-0408">Iron</keyword>
<evidence type="ECO:0000259" key="10">
    <source>
        <dbReference type="PROSITE" id="PS51085"/>
    </source>
</evidence>
<evidence type="ECO:0000256" key="7">
    <source>
        <dbReference type="ARBA" id="ARBA00023014"/>
    </source>
</evidence>
<evidence type="ECO:0000256" key="6">
    <source>
        <dbReference type="ARBA" id="ARBA00023004"/>
    </source>
</evidence>
<evidence type="ECO:0000313" key="11">
    <source>
        <dbReference type="EMBL" id="MFC7203044.1"/>
    </source>
</evidence>
<keyword evidence="12" id="KW-1185">Reference proteome</keyword>
<name>A0ABD5ZD79_9EURY</name>
<dbReference type="InterPro" id="IPR001041">
    <property type="entry name" value="2Fe-2S_ferredoxin-type"/>
</dbReference>
<dbReference type="PROSITE" id="PS00197">
    <property type="entry name" value="2FE2S_FER_1"/>
    <property type="match status" value="1"/>
</dbReference>
<protein>
    <submittedName>
        <fullName evidence="11">Ferredoxin Fer</fullName>
    </submittedName>
</protein>
<dbReference type="GO" id="GO:0046872">
    <property type="term" value="F:metal ion binding"/>
    <property type="evidence" value="ECO:0007669"/>
    <property type="project" value="UniProtKB-KW"/>
</dbReference>
<dbReference type="InterPro" id="IPR001623">
    <property type="entry name" value="DnaJ_domain"/>
</dbReference>
<dbReference type="SMART" id="SM00271">
    <property type="entry name" value="DnaJ"/>
    <property type="match status" value="1"/>
</dbReference>
<keyword evidence="4" id="KW-0479">Metal-binding</keyword>
<evidence type="ECO:0000256" key="5">
    <source>
        <dbReference type="ARBA" id="ARBA00022982"/>
    </source>
</evidence>
<dbReference type="Pfam" id="PF00111">
    <property type="entry name" value="Fer2"/>
    <property type="match status" value="1"/>
</dbReference>
<dbReference type="EMBL" id="JBHTAA010000002">
    <property type="protein sequence ID" value="MFC7203044.1"/>
    <property type="molecule type" value="Genomic_DNA"/>
</dbReference>
<dbReference type="PANTHER" id="PTHR43112:SF3">
    <property type="entry name" value="FERREDOXIN-2, CHLOROPLASTIC"/>
    <property type="match status" value="1"/>
</dbReference>
<comment type="similarity">
    <text evidence="1">Belongs to the 2Fe2S plant-type ferredoxin family.</text>
</comment>
<evidence type="ECO:0000313" key="12">
    <source>
        <dbReference type="Proteomes" id="UP001596481"/>
    </source>
</evidence>
<evidence type="ECO:0000256" key="1">
    <source>
        <dbReference type="ARBA" id="ARBA00007874"/>
    </source>
</evidence>
<dbReference type="AlphaFoldDB" id="A0ABD5ZD79"/>
<dbReference type="SUPFAM" id="SSF46565">
    <property type="entry name" value="Chaperone J-domain"/>
    <property type="match status" value="1"/>
</dbReference>
<dbReference type="InterPro" id="IPR053441">
    <property type="entry name" value="2Fe2S_Ferredoxin"/>
</dbReference>
<keyword evidence="7" id="KW-0411">Iron-sulfur</keyword>
<gene>
    <name evidence="11" type="primary">fer</name>
    <name evidence="11" type="ORF">ACFQJC_05935</name>
</gene>
<dbReference type="Gene3D" id="1.10.287.110">
    <property type="entry name" value="DnaJ domain"/>
    <property type="match status" value="1"/>
</dbReference>
<dbReference type="InterPro" id="IPR006058">
    <property type="entry name" value="2Fe2S_fd_BS"/>
</dbReference>
<proteinExistence type="inferred from homology"/>
<evidence type="ECO:0000256" key="4">
    <source>
        <dbReference type="ARBA" id="ARBA00022723"/>
    </source>
</evidence>
<evidence type="ECO:0000256" key="2">
    <source>
        <dbReference type="ARBA" id="ARBA00022448"/>
    </source>
</evidence>
<dbReference type="InterPro" id="IPR036869">
    <property type="entry name" value="J_dom_sf"/>
</dbReference>
<comment type="caution">
    <text evidence="11">The sequence shown here is derived from an EMBL/GenBank/DDBJ whole genome shotgun (WGS) entry which is preliminary data.</text>
</comment>
<dbReference type="NCBIfam" id="NF041393">
    <property type="entry name" value="Frdxn_Halo"/>
    <property type="match status" value="1"/>
</dbReference>
<keyword evidence="3" id="KW-0001">2Fe-2S</keyword>
<dbReference type="InterPro" id="IPR036010">
    <property type="entry name" value="2Fe-2S_ferredoxin-like_sf"/>
</dbReference>
<evidence type="ECO:0000256" key="8">
    <source>
        <dbReference type="ARBA" id="ARBA00034078"/>
    </source>
</evidence>
<dbReference type="GO" id="GO:0051537">
    <property type="term" value="F:2 iron, 2 sulfur cluster binding"/>
    <property type="evidence" value="ECO:0007669"/>
    <property type="project" value="UniProtKB-KW"/>
</dbReference>
<evidence type="ECO:0000259" key="9">
    <source>
        <dbReference type="PROSITE" id="PS50076"/>
    </source>
</evidence>
<comment type="cofactor">
    <cofactor evidence="8">
        <name>[2Fe-2S] cluster</name>
        <dbReference type="ChEBI" id="CHEBI:190135"/>
    </cofactor>
</comment>
<dbReference type="InterPro" id="IPR012675">
    <property type="entry name" value="Beta-grasp_dom_sf"/>
</dbReference>